<dbReference type="InterPro" id="IPR009060">
    <property type="entry name" value="UBA-like_sf"/>
</dbReference>
<feature type="compositionally biased region" description="Pro residues" evidence="1">
    <location>
        <begin position="221"/>
        <end position="234"/>
    </location>
</feature>
<evidence type="ECO:0008006" key="6">
    <source>
        <dbReference type="Google" id="ProtNLM"/>
    </source>
</evidence>
<feature type="region of interest" description="Disordered" evidence="1">
    <location>
        <begin position="491"/>
        <end position="519"/>
    </location>
</feature>
<feature type="region of interest" description="Disordered" evidence="1">
    <location>
        <begin position="121"/>
        <end position="153"/>
    </location>
</feature>
<feature type="compositionally biased region" description="Low complexity" evidence="1">
    <location>
        <begin position="505"/>
        <end position="519"/>
    </location>
</feature>
<gene>
    <name evidence="4" type="ORF">KFE25_005457</name>
</gene>
<feature type="compositionally biased region" description="Polar residues" evidence="1">
    <location>
        <begin position="121"/>
        <end position="150"/>
    </location>
</feature>
<feature type="domain" description="PDZ" evidence="3">
    <location>
        <begin position="31"/>
        <end position="81"/>
    </location>
</feature>
<evidence type="ECO:0000313" key="4">
    <source>
        <dbReference type="EMBL" id="KAG8465887.1"/>
    </source>
</evidence>
<sequence length="558" mass="55246">MRNFGKKQPGVSDAHSAGGQVINGGTKIFIKAKLVKGLHGIGCTISEQGVITAIEPNGVVATRGELALGDKIVEVNKMPVQFGSIHETLSKGSAWDVGVERSPNVHVGPADYSLQYEQQQKQKLRSLQTAAPAPRTSQPSLPSMPAQPQVQHVARAAPAQLPPAPRAQPTDASAAEYFALFEAQGFERSRVQAALDAHNGDVNRAADWLLSGGHSTTPVAQTPPPSRAQPPPQPSAVGLLGDLAFGAAPVQPPQQRSPPSQLPALPPSTDPFASGAGGFGGGDFGGGGFGGDVTNPFAPAGGGGDMFDARGVPPFGAPPNVPVADLSGQLGGMSLQTAQPAVQMATAAPPKPDPLSVFTTGASALGMGSGGLCAPGMGGGGYGMPQVGASMAYGMQGGGLCAPGVGGGGYGMPPQVGAGGGYGMHGGGNGMNGQQHTPGSHAQPPEPISADPFASLVSSAATMSSKPKPRAAAAEQAASCAPMGTMGSAPMGTMGSAPMGTMGSAPMGTMGSAPMGSMGSSDDPFGMGGLDARCAANPFADGNTSAPAHGAANDNPFF</sequence>
<proteinExistence type="predicted"/>
<name>A0A8J5XPK9_DIALT</name>
<protein>
    <recommendedName>
        <fullName evidence="6">UBA domain-containing protein</fullName>
    </recommendedName>
</protein>
<feature type="region of interest" description="Disordered" evidence="1">
    <location>
        <begin position="421"/>
        <end position="452"/>
    </location>
</feature>
<dbReference type="InterPro" id="IPR001478">
    <property type="entry name" value="PDZ"/>
</dbReference>
<organism evidence="4 5">
    <name type="scientific">Diacronema lutheri</name>
    <name type="common">Unicellular marine alga</name>
    <name type="synonym">Monochrysis lutheri</name>
    <dbReference type="NCBI Taxonomy" id="2081491"/>
    <lineage>
        <taxon>Eukaryota</taxon>
        <taxon>Haptista</taxon>
        <taxon>Haptophyta</taxon>
        <taxon>Pavlovophyceae</taxon>
        <taxon>Pavlovales</taxon>
        <taxon>Pavlovaceae</taxon>
        <taxon>Diacronema</taxon>
    </lineage>
</organism>
<dbReference type="InterPro" id="IPR015940">
    <property type="entry name" value="UBA"/>
</dbReference>
<feature type="region of interest" description="Disordered" evidence="1">
    <location>
        <begin position="209"/>
        <end position="287"/>
    </location>
</feature>
<dbReference type="PROSITE" id="PS50106">
    <property type="entry name" value="PDZ"/>
    <property type="match status" value="1"/>
</dbReference>
<dbReference type="PROSITE" id="PS50030">
    <property type="entry name" value="UBA"/>
    <property type="match status" value="1"/>
</dbReference>
<dbReference type="Proteomes" id="UP000751190">
    <property type="component" value="Unassembled WGS sequence"/>
</dbReference>
<feature type="domain" description="UBA" evidence="2">
    <location>
        <begin position="169"/>
        <end position="212"/>
    </location>
</feature>
<feature type="compositionally biased region" description="Pro residues" evidence="1">
    <location>
        <begin position="250"/>
        <end position="269"/>
    </location>
</feature>
<reference evidence="4" key="1">
    <citation type="submission" date="2021-05" db="EMBL/GenBank/DDBJ databases">
        <title>The genome of the haptophyte Pavlova lutheri (Diacronema luteri, Pavlovales) - a model for lipid biosynthesis in eukaryotic algae.</title>
        <authorList>
            <person name="Hulatt C.J."/>
            <person name="Posewitz M.C."/>
        </authorList>
    </citation>
    <scope>NUCLEOTIDE SEQUENCE</scope>
    <source>
        <strain evidence="4">NIVA-4/92</strain>
    </source>
</reference>
<evidence type="ECO:0000256" key="1">
    <source>
        <dbReference type="SAM" id="MobiDB-lite"/>
    </source>
</evidence>
<dbReference type="SUPFAM" id="SSF50156">
    <property type="entry name" value="PDZ domain-like"/>
    <property type="match status" value="1"/>
</dbReference>
<dbReference type="EMBL" id="JAGTXO010000009">
    <property type="protein sequence ID" value="KAG8465887.1"/>
    <property type="molecule type" value="Genomic_DNA"/>
</dbReference>
<dbReference type="SUPFAM" id="SSF46934">
    <property type="entry name" value="UBA-like"/>
    <property type="match status" value="1"/>
</dbReference>
<dbReference type="Gene3D" id="1.10.8.10">
    <property type="entry name" value="DNA helicase RuvA subunit, C-terminal domain"/>
    <property type="match status" value="1"/>
</dbReference>
<dbReference type="OrthoDB" id="10649747at2759"/>
<evidence type="ECO:0000259" key="3">
    <source>
        <dbReference type="PROSITE" id="PS50106"/>
    </source>
</evidence>
<dbReference type="Gene3D" id="2.30.42.10">
    <property type="match status" value="1"/>
</dbReference>
<accession>A0A8J5XPK9</accession>
<dbReference type="SMART" id="SM00165">
    <property type="entry name" value="UBA"/>
    <property type="match status" value="1"/>
</dbReference>
<keyword evidence="5" id="KW-1185">Reference proteome</keyword>
<dbReference type="InterPro" id="IPR036034">
    <property type="entry name" value="PDZ_sf"/>
</dbReference>
<evidence type="ECO:0000313" key="5">
    <source>
        <dbReference type="Proteomes" id="UP000751190"/>
    </source>
</evidence>
<dbReference type="AlphaFoldDB" id="A0A8J5XPK9"/>
<evidence type="ECO:0000259" key="2">
    <source>
        <dbReference type="PROSITE" id="PS50030"/>
    </source>
</evidence>
<dbReference type="OMA" id="TMGSAPM"/>
<comment type="caution">
    <text evidence="4">The sequence shown here is derived from an EMBL/GenBank/DDBJ whole genome shotgun (WGS) entry which is preliminary data.</text>
</comment>
<feature type="compositionally biased region" description="Gly residues" evidence="1">
    <location>
        <begin position="275"/>
        <end position="287"/>
    </location>
</feature>
<feature type="compositionally biased region" description="Gly residues" evidence="1">
    <location>
        <begin position="421"/>
        <end position="431"/>
    </location>
</feature>